<evidence type="ECO:0008006" key="4">
    <source>
        <dbReference type="Google" id="ProtNLM"/>
    </source>
</evidence>
<dbReference type="AlphaFoldDB" id="A0A9W8CZ43"/>
<keyword evidence="3" id="KW-1185">Reference proteome</keyword>
<dbReference type="PANTHER" id="PTHR47934">
    <property type="entry name" value="PENTATRICOPEPTIDE REPEAT-CONTAINING PROTEIN PET309, MITOCHONDRIAL"/>
    <property type="match status" value="1"/>
</dbReference>
<dbReference type="Gene3D" id="1.25.40.10">
    <property type="entry name" value="Tetratricopeptide repeat domain"/>
    <property type="match status" value="2"/>
</dbReference>
<sequence>MPALAGLWGLCARYSTTDRPGAPPVGGASGADGPAGETGGSVGQHEDEHADEARGRNGLLEAPNTHRYALYKAIHGFDAEGVWGRFNEMVRGSEWRKVTEYDVCRVLQTFNNQYAYERGPEPLSRAGAVIDICERRGMRLKTAFFYNECIRLYIAKERRDTALAIKRRMDDGQYGPDARTDIYTYAALFSDPHVQSLDDLTQMIEAYDEMIERGIVPNELIQKPLLRAARKVGELRLLSGLLEAREMADAPRMLGTTEARLISNKAQAHLTLDRLRPALEQLHRLLIRPIPKDARPIPGIQTATEGEISIPLEYSRTRQAFFIYLRSLYESIIRIHLARRNAQYAHEMLEDMRRNCYLPPTKLVYHTFVRYYAKRKNIQKLREIHDMMLQDGVPLDEYVYTKFITSCMFAPKRRLLATLTARASKARVPRPRPGPPEAAGVSTSIAGSGEGKPPPRRSGLPGFTDMAASAQSIDRLVYHPHDCIRFFEDMLLDYGVAPNNIRDEGFRPNVHITNSIMRAYLEVERPILALREFFRYRYHQNQQYPNQPPPDVVSSSKAVAHVFRMALDAAKTTGDDRTTQRVYKNMLQWETNLPPEPTGGR</sequence>
<dbReference type="PANTHER" id="PTHR47934:SF6">
    <property type="entry name" value="MITOCHONDRIAL GROUP I INTRON SPLICING FACTOR CCM1-RELATED"/>
    <property type="match status" value="1"/>
</dbReference>
<dbReference type="NCBIfam" id="TIGR00756">
    <property type="entry name" value="PPR"/>
    <property type="match status" value="1"/>
</dbReference>
<dbReference type="GO" id="GO:0007005">
    <property type="term" value="P:mitochondrion organization"/>
    <property type="evidence" value="ECO:0007669"/>
    <property type="project" value="TreeGrafter"/>
</dbReference>
<feature type="compositionally biased region" description="Basic and acidic residues" evidence="1">
    <location>
        <begin position="44"/>
        <end position="55"/>
    </location>
</feature>
<dbReference type="GO" id="GO:0005739">
    <property type="term" value="C:mitochondrion"/>
    <property type="evidence" value="ECO:0007669"/>
    <property type="project" value="TreeGrafter"/>
</dbReference>
<dbReference type="InterPro" id="IPR051114">
    <property type="entry name" value="Mito_RNA_Proc_CCM1"/>
</dbReference>
<feature type="region of interest" description="Disordered" evidence="1">
    <location>
        <begin position="424"/>
        <end position="461"/>
    </location>
</feature>
<comment type="caution">
    <text evidence="2">The sequence shown here is derived from an EMBL/GenBank/DDBJ whole genome shotgun (WGS) entry which is preliminary data.</text>
</comment>
<dbReference type="Proteomes" id="UP001143981">
    <property type="component" value="Unassembled WGS sequence"/>
</dbReference>
<protein>
    <recommendedName>
        <fullName evidence="4">Pentacotripeptide-repeat region of PRORP domain-containing protein</fullName>
    </recommendedName>
</protein>
<gene>
    <name evidence="2" type="ORF">LPJ61_000329</name>
</gene>
<organism evidence="2 3">
    <name type="scientific">Coemansia biformis</name>
    <dbReference type="NCBI Taxonomy" id="1286918"/>
    <lineage>
        <taxon>Eukaryota</taxon>
        <taxon>Fungi</taxon>
        <taxon>Fungi incertae sedis</taxon>
        <taxon>Zoopagomycota</taxon>
        <taxon>Kickxellomycotina</taxon>
        <taxon>Kickxellomycetes</taxon>
        <taxon>Kickxellales</taxon>
        <taxon>Kickxellaceae</taxon>
        <taxon>Coemansia</taxon>
    </lineage>
</organism>
<reference evidence="2" key="1">
    <citation type="submission" date="2022-07" db="EMBL/GenBank/DDBJ databases">
        <title>Phylogenomic reconstructions and comparative analyses of Kickxellomycotina fungi.</title>
        <authorList>
            <person name="Reynolds N.K."/>
            <person name="Stajich J.E."/>
            <person name="Barry K."/>
            <person name="Grigoriev I.V."/>
            <person name="Crous P."/>
            <person name="Smith M.E."/>
        </authorList>
    </citation>
    <scope>NUCLEOTIDE SEQUENCE</scope>
    <source>
        <strain evidence="2">BCRC 34381</strain>
    </source>
</reference>
<name>A0A9W8CZ43_9FUNG</name>
<dbReference type="EMBL" id="JANBOI010000010">
    <property type="protein sequence ID" value="KAJ1735823.1"/>
    <property type="molecule type" value="Genomic_DNA"/>
</dbReference>
<dbReference type="OrthoDB" id="185373at2759"/>
<proteinExistence type="predicted"/>
<dbReference type="GO" id="GO:0006396">
    <property type="term" value="P:RNA processing"/>
    <property type="evidence" value="ECO:0007669"/>
    <property type="project" value="TreeGrafter"/>
</dbReference>
<evidence type="ECO:0000313" key="3">
    <source>
        <dbReference type="Proteomes" id="UP001143981"/>
    </source>
</evidence>
<dbReference type="GO" id="GO:0003729">
    <property type="term" value="F:mRNA binding"/>
    <property type="evidence" value="ECO:0007669"/>
    <property type="project" value="TreeGrafter"/>
</dbReference>
<evidence type="ECO:0000313" key="2">
    <source>
        <dbReference type="EMBL" id="KAJ1735823.1"/>
    </source>
</evidence>
<evidence type="ECO:0000256" key="1">
    <source>
        <dbReference type="SAM" id="MobiDB-lite"/>
    </source>
</evidence>
<feature type="region of interest" description="Disordered" evidence="1">
    <location>
        <begin position="19"/>
        <end position="58"/>
    </location>
</feature>
<accession>A0A9W8CZ43</accession>
<dbReference type="InterPro" id="IPR002885">
    <property type="entry name" value="PPR_rpt"/>
</dbReference>
<dbReference type="InterPro" id="IPR011990">
    <property type="entry name" value="TPR-like_helical_dom_sf"/>
</dbReference>